<accession>A0A7J7INJ5</accession>
<protein>
    <recommendedName>
        <fullName evidence="1">Haem-binding uptake Tiki superfamily ChaN domain-containing protein</fullName>
    </recommendedName>
</protein>
<sequence>MDTLLASERRWCAPMPWPAPSDAYRDAFYSTMQQLLVPEPNAERTHQERLQRMYQAQSLWDATMAYSIAESLERHPHAQVMHVTGFFHVAKRLGTVEMLPHYRSGVSTLVGIIYPEALADTVSVLDGDMVIFAP</sequence>
<keyword evidence="3" id="KW-1185">Reference proteome</keyword>
<organism evidence="2 3">
    <name type="scientific">Cyanidiococcus yangmingshanensis</name>
    <dbReference type="NCBI Taxonomy" id="2690220"/>
    <lineage>
        <taxon>Eukaryota</taxon>
        <taxon>Rhodophyta</taxon>
        <taxon>Bangiophyceae</taxon>
        <taxon>Cyanidiales</taxon>
        <taxon>Cyanidiaceae</taxon>
        <taxon>Cyanidiococcus</taxon>
    </lineage>
</organism>
<dbReference type="AlphaFoldDB" id="A0A7J7INJ5"/>
<reference evidence="2 3" key="1">
    <citation type="journal article" date="2020" name="J. Phycol.">
        <title>Comparative genome analysis reveals Cyanidiococcus gen. nov., a new extremophilic red algal genus sister to Cyanidioschyzon (Cyanidioschyzonaceae, Rhodophyta).</title>
        <authorList>
            <person name="Liu S.-L."/>
            <person name="Chiang Y.-R."/>
            <person name="Yoon H.S."/>
            <person name="Fu H.-Y."/>
        </authorList>
    </citation>
    <scope>NUCLEOTIDE SEQUENCE [LARGE SCALE GENOMIC DNA]</scope>
    <source>
        <strain evidence="2 3">THAL066</strain>
    </source>
</reference>
<proteinExistence type="predicted"/>
<dbReference type="Proteomes" id="UP000530660">
    <property type="component" value="Unassembled WGS sequence"/>
</dbReference>
<feature type="domain" description="Haem-binding uptake Tiki superfamily ChaN" evidence="1">
    <location>
        <begin position="8"/>
        <end position="98"/>
    </location>
</feature>
<evidence type="ECO:0000259" key="1">
    <source>
        <dbReference type="Pfam" id="PF04187"/>
    </source>
</evidence>
<dbReference type="SUPFAM" id="SSF159501">
    <property type="entry name" value="EreA/ChaN-like"/>
    <property type="match status" value="1"/>
</dbReference>
<name>A0A7J7INJ5_9RHOD</name>
<dbReference type="InterPro" id="IPR007314">
    <property type="entry name" value="Cofac_haem-bd_dom"/>
</dbReference>
<evidence type="ECO:0000313" key="3">
    <source>
        <dbReference type="Proteomes" id="UP000530660"/>
    </source>
</evidence>
<gene>
    <name evidence="2" type="ORF">F1559_004753</name>
</gene>
<evidence type="ECO:0000313" key="2">
    <source>
        <dbReference type="EMBL" id="KAF6004290.1"/>
    </source>
</evidence>
<comment type="caution">
    <text evidence="2">The sequence shown here is derived from an EMBL/GenBank/DDBJ whole genome shotgun (WGS) entry which is preliminary data.</text>
</comment>
<dbReference type="EMBL" id="VWRR01000004">
    <property type="protein sequence ID" value="KAF6004290.1"/>
    <property type="molecule type" value="Genomic_DNA"/>
</dbReference>
<dbReference type="OrthoDB" id="205639at2759"/>
<dbReference type="Pfam" id="PF04187">
    <property type="entry name" value="Cofac_haem_bdg"/>
    <property type="match status" value="1"/>
</dbReference>